<dbReference type="PANTHER" id="PTHR40050">
    <property type="entry name" value="INNER SPORE COAT PROTEIN H"/>
    <property type="match status" value="1"/>
</dbReference>
<evidence type="ECO:0000313" key="2">
    <source>
        <dbReference type="EMBL" id="OAB77962.1"/>
    </source>
</evidence>
<comment type="caution">
    <text evidence="2">The sequence shown here is derived from an EMBL/GenBank/DDBJ whole genome shotgun (WGS) entry which is preliminary data.</text>
</comment>
<dbReference type="PANTHER" id="PTHR40050:SF1">
    <property type="entry name" value="INNER SPORE COAT PROTEIN H"/>
    <property type="match status" value="1"/>
</dbReference>
<name>A0A167GW33_9FLAO</name>
<keyword evidence="1" id="KW-0732">Signal</keyword>
<dbReference type="Proteomes" id="UP000077013">
    <property type="component" value="Unassembled WGS sequence"/>
</dbReference>
<dbReference type="STRING" id="1763537.ULVI_10765"/>
<dbReference type="EMBL" id="LRXL01000045">
    <property type="protein sequence ID" value="OAB77962.1"/>
    <property type="molecule type" value="Genomic_DNA"/>
</dbReference>
<organism evidence="2 3">
    <name type="scientific">Cochleicola gelatinilyticus</name>
    <dbReference type="NCBI Taxonomy" id="1763537"/>
    <lineage>
        <taxon>Bacteria</taxon>
        <taxon>Pseudomonadati</taxon>
        <taxon>Bacteroidota</taxon>
        <taxon>Flavobacteriia</taxon>
        <taxon>Flavobacteriales</taxon>
        <taxon>Flavobacteriaceae</taxon>
        <taxon>Cochleicola</taxon>
    </lineage>
</organism>
<evidence type="ECO:0000313" key="3">
    <source>
        <dbReference type="Proteomes" id="UP000077013"/>
    </source>
</evidence>
<keyword evidence="3" id="KW-1185">Reference proteome</keyword>
<feature type="chain" id="PRO_5007887118" description="Spore coat protein CotH" evidence="1">
    <location>
        <begin position="22"/>
        <end position="478"/>
    </location>
</feature>
<protein>
    <recommendedName>
        <fullName evidence="4">Spore coat protein CotH</fullName>
    </recommendedName>
</protein>
<sequence length="478" mass="55617">MKKIISLLLLSVISGVHISCAQEKAPFSIHPESFQVDPSKKIIVLNIDAIESDPETPLSTITLDTTYHFETPIASLSNSEVYPVSVGEEQFSLYVTKSPILSITVKDDIVDFPKKNAEFHYYDADTTFTSAAGIELRGNLSLTYPKKSFNVEFYTDTISKGKKEIDFKDLRKEDDWILDGLYNEPLFVRANFSQTLWKDMYEPHYASEEPKARSTIDGFYADLFIDGEYRGVYFFSEKINRSLLKLKKMKDGVANGLLFKASNYVNGTAFKGAPEFNNNLPMWGGFEMKYPFEDYVAHYDDFYKAVKFVAESNPKAFEAEIDSYFVVDNLMNYFLYINLIRATDNLGKNYYMARYDKETPFFIVPWDLDGVLGTIQDGKRIATTNDILSNNLFDRLWNENPNNYRSKAITRWKELRRGEFSDEKISNRIEENYLKLKENNFYERDAKVWNVSHDEENLTYLKEWLENRLLYLDGYFKE</sequence>
<dbReference type="InterPro" id="IPR014867">
    <property type="entry name" value="Spore_coat_CotH_CotH2/3/7"/>
</dbReference>
<dbReference type="RefSeq" id="WP_068592683.1">
    <property type="nucleotide sequence ID" value="NZ_LRXL01000045.1"/>
</dbReference>
<reference evidence="2 3" key="1">
    <citation type="submission" date="2016-02" db="EMBL/GenBank/DDBJ databases">
        <title>Ulvibacter sp. LPB0005, isolated from Thais luteostoma.</title>
        <authorList>
            <person name="Shin S.-K."/>
            <person name="Yi H."/>
        </authorList>
    </citation>
    <scope>NUCLEOTIDE SEQUENCE [LARGE SCALE GENOMIC DNA]</scope>
    <source>
        <strain evidence="2 3">LPB0005</strain>
    </source>
</reference>
<gene>
    <name evidence="2" type="ORF">ULVI_10765</name>
</gene>
<dbReference type="Pfam" id="PF08757">
    <property type="entry name" value="CotH"/>
    <property type="match status" value="1"/>
</dbReference>
<evidence type="ECO:0000256" key="1">
    <source>
        <dbReference type="SAM" id="SignalP"/>
    </source>
</evidence>
<accession>A0A167GW33</accession>
<dbReference type="AlphaFoldDB" id="A0A167GW33"/>
<feature type="signal peptide" evidence="1">
    <location>
        <begin position="1"/>
        <end position="21"/>
    </location>
</feature>
<proteinExistence type="predicted"/>
<evidence type="ECO:0008006" key="4">
    <source>
        <dbReference type="Google" id="ProtNLM"/>
    </source>
</evidence>
<dbReference type="OrthoDB" id="9803752at2"/>